<name>A0A1I7S8Z5_BURXY</name>
<dbReference type="Proteomes" id="UP000095284">
    <property type="component" value="Unplaced"/>
</dbReference>
<sequence length="626" mass="70332">MLQKMDDDSMAEEMDDAPNYPRGFRIANMLPESAYSLQRMSSFSDHESPSINHSDYAEDESVAVLRLRKLYPAVNPDMYPPLPRFWNPMDKYKLLVLSSDYLRIKYSGKNSALKDPASVRANAAIPRLCGIFYYEIRVMNIPSSGCFAIGLGDRSTSLNKLPGVETGTFGYHADKGRLLSGHTKIDANEVYKSDDIIGCGINFVTRTIFFTKNGQKLQSEFTNVNMTRSFYPIVGTQCPADVVDTNFGQKPFVYDIESEIRKCKEETWSTIQNLQLPPLKSVWMSKSISDWLAIKGYTTALTAFNKINGFPQPDDCDLMRERRRIVDLITSGRVAEAIQSSERVAPNIFEKNPELGVLLRIQEFIEALTSNFEKNDASNVDDSNKPTTSTHQPRNKRSAPDGENNQTQPKRRLSTGTAQRTERYHGFSDDNGEMSDGQMNGLGRTNGASFTPTNGNSASTNIIAEMDTQSSSSPEPTEPADSTLLVSEEKMSDGNGIANLDYIIRLGQDIQKQAEVLELPRGLINYMDEVFSVVCYPNPKQSPKAYLFDRKYRYHLAKYLNRALLRHHKHPIAEEAGDDSICPIERLFKSSHYIHGVAIKKSIPSAVFLNEDRIIEAGRSCQTYNL</sequence>
<dbReference type="AlphaFoldDB" id="A0A1I7S8Z5"/>
<evidence type="ECO:0000259" key="3">
    <source>
        <dbReference type="PROSITE" id="PS50897"/>
    </source>
</evidence>
<feature type="domain" description="CTLH" evidence="3">
    <location>
        <begin position="319"/>
        <end position="375"/>
    </location>
</feature>
<dbReference type="PROSITE" id="PS50188">
    <property type="entry name" value="B302_SPRY"/>
    <property type="match status" value="1"/>
</dbReference>
<dbReference type="PROSITE" id="PS50897">
    <property type="entry name" value="CTLH"/>
    <property type="match status" value="1"/>
</dbReference>
<evidence type="ECO:0000313" key="4">
    <source>
        <dbReference type="Proteomes" id="UP000095284"/>
    </source>
</evidence>
<dbReference type="SUPFAM" id="SSF49899">
    <property type="entry name" value="Concanavalin A-like lectins/glucanases"/>
    <property type="match status" value="1"/>
</dbReference>
<dbReference type="InterPro" id="IPR006595">
    <property type="entry name" value="CTLH_C"/>
</dbReference>
<protein>
    <submittedName>
        <fullName evidence="5">Ran-binding protein</fullName>
    </submittedName>
</protein>
<dbReference type="InterPro" id="IPR043136">
    <property type="entry name" value="B30.2/SPRY_sf"/>
</dbReference>
<dbReference type="PANTHER" id="PTHR12864">
    <property type="entry name" value="RAN BINDING PROTEIN 9-RELATED"/>
    <property type="match status" value="1"/>
</dbReference>
<feature type="domain" description="B30.2/SPRY" evidence="2">
    <location>
        <begin position="63"/>
        <end position="252"/>
    </location>
</feature>
<evidence type="ECO:0000259" key="2">
    <source>
        <dbReference type="PROSITE" id="PS50188"/>
    </source>
</evidence>
<accession>A0A1I7S8Z5</accession>
<feature type="compositionally biased region" description="Polar residues" evidence="1">
    <location>
        <begin position="403"/>
        <end position="419"/>
    </location>
</feature>
<feature type="region of interest" description="Disordered" evidence="1">
    <location>
        <begin position="375"/>
        <end position="459"/>
    </location>
</feature>
<dbReference type="InterPro" id="IPR013320">
    <property type="entry name" value="ConA-like_dom_sf"/>
</dbReference>
<dbReference type="WBParaSite" id="BXY_0949000.1">
    <property type="protein sequence ID" value="BXY_0949000.1"/>
    <property type="gene ID" value="BXY_0949000"/>
</dbReference>
<feature type="compositionally biased region" description="Polar residues" evidence="1">
    <location>
        <begin position="446"/>
        <end position="459"/>
    </location>
</feature>
<dbReference type="Gene3D" id="2.60.120.920">
    <property type="match status" value="1"/>
</dbReference>
<proteinExistence type="predicted"/>
<feature type="compositionally biased region" description="Polar residues" evidence="1">
    <location>
        <begin position="375"/>
        <end position="392"/>
    </location>
</feature>
<dbReference type="eggNOG" id="KOG1477">
    <property type="taxonomic scope" value="Eukaryota"/>
</dbReference>
<reference evidence="5" key="1">
    <citation type="submission" date="2016-11" db="UniProtKB">
        <authorList>
            <consortium name="WormBaseParasite"/>
        </authorList>
    </citation>
    <scope>IDENTIFICATION</scope>
</reference>
<dbReference type="InterPro" id="IPR050618">
    <property type="entry name" value="Ubq-SigPath_Reg"/>
</dbReference>
<evidence type="ECO:0000313" key="5">
    <source>
        <dbReference type="WBParaSite" id="BXY_0949000.1"/>
    </source>
</evidence>
<dbReference type="SMART" id="SM00449">
    <property type="entry name" value="SPRY"/>
    <property type="match status" value="1"/>
</dbReference>
<evidence type="ECO:0000256" key="1">
    <source>
        <dbReference type="SAM" id="MobiDB-lite"/>
    </source>
</evidence>
<dbReference type="InterPro" id="IPR001870">
    <property type="entry name" value="B30.2/SPRY"/>
</dbReference>
<organism evidence="4 5">
    <name type="scientific">Bursaphelenchus xylophilus</name>
    <name type="common">Pinewood nematode worm</name>
    <name type="synonym">Aphelenchoides xylophilus</name>
    <dbReference type="NCBI Taxonomy" id="6326"/>
    <lineage>
        <taxon>Eukaryota</taxon>
        <taxon>Metazoa</taxon>
        <taxon>Ecdysozoa</taxon>
        <taxon>Nematoda</taxon>
        <taxon>Chromadorea</taxon>
        <taxon>Rhabditida</taxon>
        <taxon>Tylenchina</taxon>
        <taxon>Tylenchomorpha</taxon>
        <taxon>Aphelenchoidea</taxon>
        <taxon>Aphelenchoididae</taxon>
        <taxon>Bursaphelenchus</taxon>
    </lineage>
</organism>
<dbReference type="InterPro" id="IPR003877">
    <property type="entry name" value="SPRY_dom"/>
</dbReference>
<dbReference type="Pfam" id="PF00622">
    <property type="entry name" value="SPRY"/>
    <property type="match status" value="1"/>
</dbReference>